<keyword evidence="10" id="KW-1185">Reference proteome</keyword>
<keyword evidence="7" id="KW-0539">Nucleus</keyword>
<dbReference type="AlphaFoldDB" id="A0A6A4PBU0"/>
<dbReference type="Pfam" id="PF13359">
    <property type="entry name" value="DDE_Tnp_4"/>
    <property type="match status" value="1"/>
</dbReference>
<sequence length="192" mass="22166">MVLQAIVDPNMRFRDIVTGWPSKMKDWLVFESSNFHKLCDRGERLNGKALQLSAGSEIREYIIGDSGYPLLPYLIVPYEGKELLELRSDFNQRHFATRMVAQRALVRLKEMWKIIEGSMWRPDKHRLPRIILVCCLLHNIVIDMEDDVQDELSSSCNHDSGYHQLICGTTSDVKGASLREKLSLYSTQRLPT</sequence>
<evidence type="ECO:0000256" key="4">
    <source>
        <dbReference type="ARBA" id="ARBA00022722"/>
    </source>
</evidence>
<dbReference type="PANTHER" id="PTHR22930:SF291">
    <property type="entry name" value="EXPRESSED PROTEIN"/>
    <property type="match status" value="1"/>
</dbReference>
<evidence type="ECO:0000256" key="7">
    <source>
        <dbReference type="ARBA" id="ARBA00023242"/>
    </source>
</evidence>
<organism evidence="9 10">
    <name type="scientific">Lupinus albus</name>
    <name type="common">White lupine</name>
    <name type="synonym">Lupinus termis</name>
    <dbReference type="NCBI Taxonomy" id="3870"/>
    <lineage>
        <taxon>Eukaryota</taxon>
        <taxon>Viridiplantae</taxon>
        <taxon>Streptophyta</taxon>
        <taxon>Embryophyta</taxon>
        <taxon>Tracheophyta</taxon>
        <taxon>Spermatophyta</taxon>
        <taxon>Magnoliopsida</taxon>
        <taxon>eudicotyledons</taxon>
        <taxon>Gunneridae</taxon>
        <taxon>Pentapetalae</taxon>
        <taxon>rosids</taxon>
        <taxon>fabids</taxon>
        <taxon>Fabales</taxon>
        <taxon>Fabaceae</taxon>
        <taxon>Papilionoideae</taxon>
        <taxon>50 kb inversion clade</taxon>
        <taxon>genistoids sensu lato</taxon>
        <taxon>core genistoids</taxon>
        <taxon>Genisteae</taxon>
        <taxon>Lupinus</taxon>
    </lineage>
</organism>
<name>A0A6A4PBU0_LUPAL</name>
<protein>
    <submittedName>
        <fullName evidence="9">Putative harbinger transposase-derived nuclease domain-containing protein</fullName>
    </submittedName>
</protein>
<dbReference type="Proteomes" id="UP000447434">
    <property type="component" value="Chromosome 15"/>
</dbReference>
<reference evidence="10" key="1">
    <citation type="journal article" date="2020" name="Nat. Commun.">
        <title>Genome sequence of the cluster root forming white lupin.</title>
        <authorList>
            <person name="Hufnagel B."/>
            <person name="Marques A."/>
            <person name="Soriano A."/>
            <person name="Marques L."/>
            <person name="Divol F."/>
            <person name="Doumas P."/>
            <person name="Sallet E."/>
            <person name="Mancinotti D."/>
            <person name="Carrere S."/>
            <person name="Marande W."/>
            <person name="Arribat S."/>
            <person name="Keller J."/>
            <person name="Huneau C."/>
            <person name="Blein T."/>
            <person name="Aime D."/>
            <person name="Laguerre M."/>
            <person name="Taylor J."/>
            <person name="Schubert V."/>
            <person name="Nelson M."/>
            <person name="Geu-Flores F."/>
            <person name="Crespi M."/>
            <person name="Gallardo-Guerrero K."/>
            <person name="Delaux P.-M."/>
            <person name="Salse J."/>
            <person name="Berges H."/>
            <person name="Guyot R."/>
            <person name="Gouzy J."/>
            <person name="Peret B."/>
        </authorList>
    </citation>
    <scope>NUCLEOTIDE SEQUENCE [LARGE SCALE GENOMIC DNA]</scope>
    <source>
        <strain evidence="10">cv. Amiga</strain>
    </source>
</reference>
<accession>A0A6A4PBU0</accession>
<comment type="subcellular location">
    <subcellularLocation>
        <location evidence="2">Nucleus</location>
    </subcellularLocation>
</comment>
<evidence type="ECO:0000256" key="1">
    <source>
        <dbReference type="ARBA" id="ARBA00001968"/>
    </source>
</evidence>
<evidence type="ECO:0000256" key="5">
    <source>
        <dbReference type="ARBA" id="ARBA00022723"/>
    </source>
</evidence>
<evidence type="ECO:0000256" key="2">
    <source>
        <dbReference type="ARBA" id="ARBA00004123"/>
    </source>
</evidence>
<comment type="similarity">
    <text evidence="3">Belongs to the HARBI1 family.</text>
</comment>
<feature type="domain" description="DDE Tnp4" evidence="8">
    <location>
        <begin position="2"/>
        <end position="139"/>
    </location>
</feature>
<keyword evidence="6" id="KW-0378">Hydrolase</keyword>
<dbReference type="EMBL" id="WOCE01000015">
    <property type="protein sequence ID" value="KAE9598554.1"/>
    <property type="molecule type" value="Genomic_DNA"/>
</dbReference>
<proteinExistence type="inferred from homology"/>
<dbReference type="InterPro" id="IPR027806">
    <property type="entry name" value="HARBI1_dom"/>
</dbReference>
<dbReference type="GO" id="GO:0004518">
    <property type="term" value="F:nuclease activity"/>
    <property type="evidence" value="ECO:0007669"/>
    <property type="project" value="UniProtKB-KW"/>
</dbReference>
<dbReference type="OrthoDB" id="2668416at2759"/>
<evidence type="ECO:0000256" key="3">
    <source>
        <dbReference type="ARBA" id="ARBA00006958"/>
    </source>
</evidence>
<dbReference type="GO" id="GO:0046872">
    <property type="term" value="F:metal ion binding"/>
    <property type="evidence" value="ECO:0007669"/>
    <property type="project" value="UniProtKB-KW"/>
</dbReference>
<dbReference type="PANTHER" id="PTHR22930">
    <property type="match status" value="1"/>
</dbReference>
<keyword evidence="5" id="KW-0479">Metal-binding</keyword>
<comment type="caution">
    <text evidence="9">The sequence shown here is derived from an EMBL/GenBank/DDBJ whole genome shotgun (WGS) entry which is preliminary data.</text>
</comment>
<evidence type="ECO:0000256" key="6">
    <source>
        <dbReference type="ARBA" id="ARBA00022801"/>
    </source>
</evidence>
<comment type="cofactor">
    <cofactor evidence="1">
        <name>a divalent metal cation</name>
        <dbReference type="ChEBI" id="CHEBI:60240"/>
    </cofactor>
</comment>
<evidence type="ECO:0000259" key="8">
    <source>
        <dbReference type="Pfam" id="PF13359"/>
    </source>
</evidence>
<keyword evidence="4" id="KW-0540">Nuclease</keyword>
<evidence type="ECO:0000313" key="10">
    <source>
        <dbReference type="Proteomes" id="UP000447434"/>
    </source>
</evidence>
<evidence type="ECO:0000313" key="9">
    <source>
        <dbReference type="EMBL" id="KAE9598554.1"/>
    </source>
</evidence>
<dbReference type="GO" id="GO:0016787">
    <property type="term" value="F:hydrolase activity"/>
    <property type="evidence" value="ECO:0007669"/>
    <property type="project" value="UniProtKB-KW"/>
</dbReference>
<dbReference type="InterPro" id="IPR045249">
    <property type="entry name" value="HARBI1-like"/>
</dbReference>
<gene>
    <name evidence="9" type="ORF">Lalb_Chr15g0082241</name>
</gene>
<dbReference type="GO" id="GO:0005634">
    <property type="term" value="C:nucleus"/>
    <property type="evidence" value="ECO:0007669"/>
    <property type="project" value="UniProtKB-SubCell"/>
</dbReference>